<dbReference type="Gene3D" id="2.30.30.380">
    <property type="entry name" value="Zn-finger domain of Sec23/24"/>
    <property type="match status" value="1"/>
</dbReference>
<name>A0A811MHW8_9POAL</name>
<dbReference type="GO" id="GO:0008270">
    <property type="term" value="F:zinc ion binding"/>
    <property type="evidence" value="ECO:0007669"/>
    <property type="project" value="UniProtKB-KW"/>
</dbReference>
<feature type="domain" description="RanBP2-type" evidence="7">
    <location>
        <begin position="11"/>
        <end position="42"/>
    </location>
</feature>
<dbReference type="Gene3D" id="3.60.10.10">
    <property type="entry name" value="Endonuclease/exonuclease/phosphatase"/>
    <property type="match status" value="1"/>
</dbReference>
<dbReference type="InterPro" id="IPR001876">
    <property type="entry name" value="Znf_RanBP2"/>
</dbReference>
<dbReference type="InterPro" id="IPR005135">
    <property type="entry name" value="Endo/exonuclease/phosphatase"/>
</dbReference>
<dbReference type="PANTHER" id="PTHR15822">
    <property type="entry name" value="TRAF AND TNF RECEPTOR-ASSOCIATED PROTEIN"/>
    <property type="match status" value="1"/>
</dbReference>
<evidence type="ECO:0000256" key="1">
    <source>
        <dbReference type="ARBA" id="ARBA00022723"/>
    </source>
</evidence>
<dbReference type="GO" id="GO:0070260">
    <property type="term" value="F:5'-tyrosyl-DNA phosphodiesterase activity"/>
    <property type="evidence" value="ECO:0007669"/>
    <property type="project" value="TreeGrafter"/>
</dbReference>
<sequence>MPSPSRPPPTPPGASEWRCVRCTLLNPDDSDSCEVCEASRPVEVDIDSPVVAGAALALASPKQGRRKKERSASPPSQRFGRKRERDASPDVVELCDSADKGPAAKKGNLEISLDKKTFKIMTYNVWFREDVEVIRRMDALGDLIKQHSPDFICFQEITPYIYMLLQKSDWWKQYNCLLSHEKAIQMPYYCMELSKLPVKAFDCIPFSNSIMGRELCFTSVSTGEMKWLIIATTHLESPYPAPPKWDQMYSKERVDQAKQCLENLGRFPNAILCGDMNWDDKGDGPFPLQDGWTDAWVELKPGEDGWTYDTKANGMMAGIRKLQKRMDRFVCKLADFKIDSIEMIGKEAIPGISYYKEKKIRKESRMVQLPVFPSDHFGLVLTITQQENDSF</sequence>
<evidence type="ECO:0000313" key="9">
    <source>
        <dbReference type="Proteomes" id="UP000604825"/>
    </source>
</evidence>
<evidence type="ECO:0000313" key="8">
    <source>
        <dbReference type="EMBL" id="CAD6205090.1"/>
    </source>
</evidence>
<dbReference type="GO" id="GO:0003697">
    <property type="term" value="F:single-stranded DNA binding"/>
    <property type="evidence" value="ECO:0007669"/>
    <property type="project" value="TreeGrafter"/>
</dbReference>
<dbReference type="GO" id="GO:0005737">
    <property type="term" value="C:cytoplasm"/>
    <property type="evidence" value="ECO:0007669"/>
    <property type="project" value="TreeGrafter"/>
</dbReference>
<accession>A0A811MHW8</accession>
<dbReference type="GO" id="GO:0006302">
    <property type="term" value="P:double-strand break repair"/>
    <property type="evidence" value="ECO:0007669"/>
    <property type="project" value="TreeGrafter"/>
</dbReference>
<keyword evidence="9" id="KW-1185">Reference proteome</keyword>
<keyword evidence="2 5" id="KW-0863">Zinc-finger</keyword>
<organism evidence="8 9">
    <name type="scientific">Miscanthus lutarioriparius</name>
    <dbReference type="NCBI Taxonomy" id="422564"/>
    <lineage>
        <taxon>Eukaryota</taxon>
        <taxon>Viridiplantae</taxon>
        <taxon>Streptophyta</taxon>
        <taxon>Embryophyta</taxon>
        <taxon>Tracheophyta</taxon>
        <taxon>Spermatophyta</taxon>
        <taxon>Magnoliopsida</taxon>
        <taxon>Liliopsida</taxon>
        <taxon>Poales</taxon>
        <taxon>Poaceae</taxon>
        <taxon>PACMAD clade</taxon>
        <taxon>Panicoideae</taxon>
        <taxon>Andropogonodae</taxon>
        <taxon>Andropogoneae</taxon>
        <taxon>Saccharinae</taxon>
        <taxon>Miscanthus</taxon>
    </lineage>
</organism>
<keyword evidence="3" id="KW-0378">Hydrolase</keyword>
<dbReference type="Pfam" id="PF03372">
    <property type="entry name" value="Exo_endo_phos"/>
    <property type="match status" value="1"/>
</dbReference>
<dbReference type="InterPro" id="IPR036443">
    <property type="entry name" value="Znf_RanBP2_sf"/>
</dbReference>
<dbReference type="PROSITE" id="PS50199">
    <property type="entry name" value="ZF_RANBP2_2"/>
    <property type="match status" value="1"/>
</dbReference>
<evidence type="ECO:0000259" key="7">
    <source>
        <dbReference type="PROSITE" id="PS50199"/>
    </source>
</evidence>
<evidence type="ECO:0000256" key="2">
    <source>
        <dbReference type="ARBA" id="ARBA00022771"/>
    </source>
</evidence>
<evidence type="ECO:0000256" key="3">
    <source>
        <dbReference type="ARBA" id="ARBA00022801"/>
    </source>
</evidence>
<dbReference type="SUPFAM" id="SSF90209">
    <property type="entry name" value="Ran binding protein zinc finger-like"/>
    <property type="match status" value="1"/>
</dbReference>
<dbReference type="CDD" id="cd09080">
    <property type="entry name" value="TDP2"/>
    <property type="match status" value="1"/>
</dbReference>
<keyword evidence="4" id="KW-0862">Zinc</keyword>
<evidence type="ECO:0000256" key="6">
    <source>
        <dbReference type="SAM" id="MobiDB-lite"/>
    </source>
</evidence>
<dbReference type="OrthoDB" id="9975959at2759"/>
<gene>
    <name evidence="8" type="ORF">NCGR_LOCUS2923</name>
</gene>
<proteinExistence type="predicted"/>
<evidence type="ECO:0000256" key="5">
    <source>
        <dbReference type="PROSITE-ProRule" id="PRU00322"/>
    </source>
</evidence>
<dbReference type="InterPro" id="IPR051547">
    <property type="entry name" value="TDP2-like"/>
</dbReference>
<dbReference type="AlphaFoldDB" id="A0A811MHW8"/>
<dbReference type="PANTHER" id="PTHR15822:SF18">
    <property type="entry name" value="ENDONUCLEASE_EXONUCLEASE_PHOSPHATASE FAMILY PROTEIN"/>
    <property type="match status" value="1"/>
</dbReference>
<reference evidence="8" key="1">
    <citation type="submission" date="2020-10" db="EMBL/GenBank/DDBJ databases">
        <authorList>
            <person name="Han B."/>
            <person name="Lu T."/>
            <person name="Zhao Q."/>
            <person name="Huang X."/>
            <person name="Zhao Y."/>
        </authorList>
    </citation>
    <scope>NUCLEOTIDE SEQUENCE</scope>
</reference>
<feature type="region of interest" description="Disordered" evidence="6">
    <location>
        <begin position="57"/>
        <end position="91"/>
    </location>
</feature>
<dbReference type="SUPFAM" id="SSF56219">
    <property type="entry name" value="DNase I-like"/>
    <property type="match status" value="1"/>
</dbReference>
<keyword evidence="1" id="KW-0479">Metal-binding</keyword>
<dbReference type="InterPro" id="IPR036691">
    <property type="entry name" value="Endo/exonu/phosph_ase_sf"/>
</dbReference>
<comment type="caution">
    <text evidence="8">The sequence shown here is derived from an EMBL/GenBank/DDBJ whole genome shotgun (WGS) entry which is preliminary data.</text>
</comment>
<dbReference type="PROSITE" id="PS01358">
    <property type="entry name" value="ZF_RANBP2_1"/>
    <property type="match status" value="1"/>
</dbReference>
<dbReference type="FunFam" id="3.60.10.10:FF:000058">
    <property type="entry name" value="Tyrosyl-DNA phosphodiesterase 2"/>
    <property type="match status" value="1"/>
</dbReference>
<dbReference type="EMBL" id="CAJGYO010000001">
    <property type="protein sequence ID" value="CAD6205090.1"/>
    <property type="molecule type" value="Genomic_DNA"/>
</dbReference>
<dbReference type="Proteomes" id="UP000604825">
    <property type="component" value="Unassembled WGS sequence"/>
</dbReference>
<protein>
    <recommendedName>
        <fullName evidence="7">RanBP2-type domain-containing protein</fullName>
    </recommendedName>
</protein>
<evidence type="ECO:0000256" key="4">
    <source>
        <dbReference type="ARBA" id="ARBA00022833"/>
    </source>
</evidence>
<dbReference type="SMART" id="SM00547">
    <property type="entry name" value="ZnF_RBZ"/>
    <property type="match status" value="1"/>
</dbReference>